<accession>A0A9P0BGG1</accession>
<proteinExistence type="predicted"/>
<dbReference type="InterPro" id="IPR056159">
    <property type="entry name" value="Beta-prop_IFT121_TULP_N"/>
</dbReference>
<keyword evidence="4" id="KW-0677">Repeat</keyword>
<dbReference type="OrthoDB" id="10260567at2759"/>
<evidence type="ECO:0000256" key="3">
    <source>
        <dbReference type="ARBA" id="ARBA00022574"/>
    </source>
</evidence>
<keyword evidence="3" id="KW-0853">WD repeat</keyword>
<dbReference type="AlphaFoldDB" id="A0A9P0BGG1"/>
<reference evidence="7" key="1">
    <citation type="submission" date="2021-12" db="EMBL/GenBank/DDBJ databases">
        <authorList>
            <person name="King R."/>
        </authorList>
    </citation>
    <scope>NUCLEOTIDE SEQUENCE</scope>
</reference>
<evidence type="ECO:0000313" key="7">
    <source>
        <dbReference type="EMBL" id="CAH0562869.1"/>
    </source>
</evidence>
<evidence type="ECO:0000313" key="8">
    <source>
        <dbReference type="Proteomes" id="UP001154078"/>
    </source>
</evidence>
<feature type="chain" id="PRO_5040201644" description="IFT121/TULP4 N-terminal domain-containing protein" evidence="5">
    <location>
        <begin position="20"/>
        <end position="112"/>
    </location>
</feature>
<organism evidence="7 8">
    <name type="scientific">Brassicogethes aeneus</name>
    <name type="common">Rape pollen beetle</name>
    <name type="synonym">Meligethes aeneus</name>
    <dbReference type="NCBI Taxonomy" id="1431903"/>
    <lineage>
        <taxon>Eukaryota</taxon>
        <taxon>Metazoa</taxon>
        <taxon>Ecdysozoa</taxon>
        <taxon>Arthropoda</taxon>
        <taxon>Hexapoda</taxon>
        <taxon>Insecta</taxon>
        <taxon>Pterygota</taxon>
        <taxon>Neoptera</taxon>
        <taxon>Endopterygota</taxon>
        <taxon>Coleoptera</taxon>
        <taxon>Polyphaga</taxon>
        <taxon>Cucujiformia</taxon>
        <taxon>Nitidulidae</taxon>
        <taxon>Meligethinae</taxon>
        <taxon>Brassicogethes</taxon>
    </lineage>
</organism>
<comment type="subcellular location">
    <subcellularLocation>
        <location evidence="1">Cytoplasm</location>
    </subcellularLocation>
</comment>
<gene>
    <name evidence="7" type="ORF">MELIAE_LOCUS11884</name>
</gene>
<name>A0A9P0BGG1_BRAAE</name>
<keyword evidence="8" id="KW-1185">Reference proteome</keyword>
<keyword evidence="5" id="KW-0732">Signal</keyword>
<keyword evidence="2" id="KW-0963">Cytoplasm</keyword>
<protein>
    <recommendedName>
        <fullName evidence="6">IFT121/TULP4 N-terminal domain-containing protein</fullName>
    </recommendedName>
</protein>
<dbReference type="EMBL" id="OV121139">
    <property type="protein sequence ID" value="CAH0562869.1"/>
    <property type="molecule type" value="Genomic_DNA"/>
</dbReference>
<evidence type="ECO:0000256" key="2">
    <source>
        <dbReference type="ARBA" id="ARBA00022490"/>
    </source>
</evidence>
<feature type="signal peptide" evidence="5">
    <location>
        <begin position="1"/>
        <end position="19"/>
    </location>
</feature>
<evidence type="ECO:0000256" key="5">
    <source>
        <dbReference type="SAM" id="SignalP"/>
    </source>
</evidence>
<dbReference type="Pfam" id="PF24797">
    <property type="entry name" value="Beta-prop_WDR35_TULP_N"/>
    <property type="match status" value="1"/>
</dbReference>
<dbReference type="Proteomes" id="UP001154078">
    <property type="component" value="Chromosome 8"/>
</dbReference>
<evidence type="ECO:0000256" key="1">
    <source>
        <dbReference type="ARBA" id="ARBA00004496"/>
    </source>
</evidence>
<feature type="domain" description="IFT121/TULP4 N-terminal" evidence="6">
    <location>
        <begin position="18"/>
        <end position="100"/>
    </location>
</feature>
<evidence type="ECO:0000256" key="4">
    <source>
        <dbReference type="ARBA" id="ARBA00022737"/>
    </source>
</evidence>
<evidence type="ECO:0000259" key="6">
    <source>
        <dbReference type="Pfam" id="PF24797"/>
    </source>
</evidence>
<sequence>MNVLKYVAILACLTASLRTAWYEEMINGRNKLTVAGISWSADEQKICIIHDDGTVIVGCGGGNGIWGKELKHVQLSDVQWSSGKYFIIIITLKQSSKVYHIFEAKSLPSASM</sequence>
<dbReference type="GO" id="GO:0005737">
    <property type="term" value="C:cytoplasm"/>
    <property type="evidence" value="ECO:0007669"/>
    <property type="project" value="UniProtKB-SubCell"/>
</dbReference>